<name>A0ABT3V080_9ACTN</name>
<dbReference type="InterPro" id="IPR018109">
    <property type="entry name" value="Folylpolyglutamate_synth_CS"/>
</dbReference>
<dbReference type="SUPFAM" id="SSF53244">
    <property type="entry name" value="MurD-like peptide ligases, peptide-binding domain"/>
    <property type="match status" value="1"/>
</dbReference>
<reference evidence="13" key="1">
    <citation type="journal article" date="2022" name="bioRxiv">
        <title>Discovery and biosynthetic assessment of Streptomyces ortus sp nov. isolated from a deep-sea sponge.</title>
        <authorList>
            <person name="Williams S.E."/>
        </authorList>
    </citation>
    <scope>NUCLEOTIDE SEQUENCE</scope>
    <source>
        <strain evidence="13">A15ISP2-DRY2</strain>
    </source>
</reference>
<dbReference type="NCBIfam" id="TIGR01087">
    <property type="entry name" value="murD"/>
    <property type="match status" value="1"/>
</dbReference>
<evidence type="ECO:0000256" key="6">
    <source>
        <dbReference type="ARBA" id="ARBA00022741"/>
    </source>
</evidence>
<dbReference type="SUPFAM" id="SSF51984">
    <property type="entry name" value="MurCD N-terminal domain"/>
    <property type="match status" value="1"/>
</dbReference>
<gene>
    <name evidence="9 13" type="primary">murD</name>
    <name evidence="13" type="ORF">K3769_09330</name>
</gene>
<dbReference type="HAMAP" id="MF_00639">
    <property type="entry name" value="MurD"/>
    <property type="match status" value="1"/>
</dbReference>
<comment type="pathway">
    <text evidence="2 9 10">Cell wall biogenesis; peptidoglycan biosynthesis.</text>
</comment>
<evidence type="ECO:0000256" key="10">
    <source>
        <dbReference type="RuleBase" id="RU003664"/>
    </source>
</evidence>
<evidence type="ECO:0000313" key="13">
    <source>
        <dbReference type="EMBL" id="MCX4232976.1"/>
    </source>
</evidence>
<evidence type="ECO:0000256" key="2">
    <source>
        <dbReference type="ARBA" id="ARBA00004752"/>
    </source>
</evidence>
<dbReference type="InterPro" id="IPR005762">
    <property type="entry name" value="MurD"/>
</dbReference>
<evidence type="ECO:0000313" key="14">
    <source>
        <dbReference type="Proteomes" id="UP001165590"/>
    </source>
</evidence>
<keyword evidence="7 9" id="KW-0067">ATP-binding</keyword>
<dbReference type="InterPro" id="IPR036615">
    <property type="entry name" value="Mur_ligase_C_dom_sf"/>
</dbReference>
<sequence length="485" mass="50160">MGSQEVTTASAWQGMNITVAGLGVSGISAARALAGLGASVTVVDGGDSPAHRERAVPLEQQGIAVRLADADTLPEGTDLVVTSPGWKPGSPLFLAADKAGVDVVGDVEIAWRLRGHDGRGAAPWLAVTGTNGKTTTTRMLASILAAAGLRTAAVGNIGTPIVDVVLGTDPEYADLDVLAVELSSYQLHWAPSLRAHSAAVLNLAPDHLDWHGSMEAYAADKGRVYEGNQVACVYNVADGATEDLVRAADVEEGCRAVGFTLGTPGPSQLGVVDGILVDRAFVEDRHKQAQELAEIADVDPPAPHNIANALAAAALARAFGVPPKAVRDGLRAFRPDAHRIEHVAEVDGVAYVDDSKATNTHAAQASLAAYESIVWIAGGLAKGATFDELVVRSAKRLRGVVLFGADRALIGEALARHAPEVPVVDLDRTDTGAMPAAVQEAARLARAGDTVLLAPACASMDMFANYNQRGDMFAEAVRELGAAGA</sequence>
<dbReference type="Pfam" id="PF02875">
    <property type="entry name" value="Mur_ligase_C"/>
    <property type="match status" value="1"/>
</dbReference>
<dbReference type="PANTHER" id="PTHR43692">
    <property type="entry name" value="UDP-N-ACETYLMURAMOYLALANINE--D-GLUTAMATE LIGASE"/>
    <property type="match status" value="1"/>
</dbReference>
<organism evidence="13 14">
    <name type="scientific">Streptomyces ortus</name>
    <dbReference type="NCBI Taxonomy" id="2867268"/>
    <lineage>
        <taxon>Bacteria</taxon>
        <taxon>Bacillati</taxon>
        <taxon>Actinomycetota</taxon>
        <taxon>Actinomycetes</taxon>
        <taxon>Kitasatosporales</taxon>
        <taxon>Streptomycetaceae</taxon>
        <taxon>Streptomyces</taxon>
    </lineage>
</organism>
<dbReference type="SUPFAM" id="SSF53623">
    <property type="entry name" value="MurD-like peptide ligases, catalytic domain"/>
    <property type="match status" value="1"/>
</dbReference>
<evidence type="ECO:0000256" key="4">
    <source>
        <dbReference type="ARBA" id="ARBA00022598"/>
    </source>
</evidence>
<protein>
    <recommendedName>
        <fullName evidence="9 10">UDP-N-acetylmuramoylalanine--D-glutamate ligase</fullName>
        <ecNumber evidence="9 10">6.3.2.9</ecNumber>
    </recommendedName>
    <alternativeName>
        <fullName evidence="9">D-glutamic acid-adding enzyme</fullName>
    </alternativeName>
    <alternativeName>
        <fullName evidence="9">UDP-N-acetylmuramoyl-L-alanyl-D-glutamate synthetase</fullName>
    </alternativeName>
</protein>
<evidence type="ECO:0000259" key="12">
    <source>
        <dbReference type="Pfam" id="PF08245"/>
    </source>
</evidence>
<keyword evidence="5 9" id="KW-0132">Cell division</keyword>
<keyword evidence="4 9" id="KW-0436">Ligase</keyword>
<keyword evidence="6 9" id="KW-0547">Nucleotide-binding</keyword>
<evidence type="ECO:0000256" key="7">
    <source>
        <dbReference type="ARBA" id="ARBA00022840"/>
    </source>
</evidence>
<keyword evidence="9 10" id="KW-0573">Peptidoglycan synthesis</keyword>
<comment type="catalytic activity">
    <reaction evidence="9 10">
        <text>UDP-N-acetyl-alpha-D-muramoyl-L-alanine + D-glutamate + ATP = UDP-N-acetyl-alpha-D-muramoyl-L-alanyl-D-glutamate + ADP + phosphate + H(+)</text>
        <dbReference type="Rhea" id="RHEA:16429"/>
        <dbReference type="ChEBI" id="CHEBI:15378"/>
        <dbReference type="ChEBI" id="CHEBI:29986"/>
        <dbReference type="ChEBI" id="CHEBI:30616"/>
        <dbReference type="ChEBI" id="CHEBI:43474"/>
        <dbReference type="ChEBI" id="CHEBI:83898"/>
        <dbReference type="ChEBI" id="CHEBI:83900"/>
        <dbReference type="ChEBI" id="CHEBI:456216"/>
        <dbReference type="EC" id="6.3.2.9"/>
    </reaction>
</comment>
<dbReference type="Gene3D" id="3.90.190.20">
    <property type="entry name" value="Mur ligase, C-terminal domain"/>
    <property type="match status" value="1"/>
</dbReference>
<keyword evidence="9 10" id="KW-0961">Cell wall biogenesis/degradation</keyword>
<dbReference type="RefSeq" id="WP_267025962.1">
    <property type="nucleotide sequence ID" value="NZ_JAIFZO010000002.1"/>
</dbReference>
<dbReference type="Gene3D" id="3.40.50.720">
    <property type="entry name" value="NAD(P)-binding Rossmann-like Domain"/>
    <property type="match status" value="1"/>
</dbReference>
<evidence type="ECO:0000259" key="11">
    <source>
        <dbReference type="Pfam" id="PF02875"/>
    </source>
</evidence>
<comment type="subcellular location">
    <subcellularLocation>
        <location evidence="1 9 10">Cytoplasm</location>
    </subcellularLocation>
</comment>
<accession>A0ABT3V080</accession>
<dbReference type="InterPro" id="IPR036565">
    <property type="entry name" value="Mur-like_cat_sf"/>
</dbReference>
<dbReference type="PANTHER" id="PTHR43692:SF1">
    <property type="entry name" value="UDP-N-ACETYLMURAMOYLALANINE--D-GLUTAMATE LIGASE"/>
    <property type="match status" value="1"/>
</dbReference>
<proteinExistence type="inferred from homology"/>
<dbReference type="Gene3D" id="3.40.1190.10">
    <property type="entry name" value="Mur-like, catalytic domain"/>
    <property type="match status" value="1"/>
</dbReference>
<keyword evidence="9 10" id="KW-0133">Cell shape</keyword>
<dbReference type="InterPro" id="IPR004101">
    <property type="entry name" value="Mur_ligase_C"/>
</dbReference>
<feature type="binding site" evidence="9">
    <location>
        <begin position="129"/>
        <end position="135"/>
    </location>
    <ligand>
        <name>ATP</name>
        <dbReference type="ChEBI" id="CHEBI:30616"/>
    </ligand>
</feature>
<comment type="function">
    <text evidence="9 10">Cell wall formation. Catalyzes the addition of glutamate to the nucleotide precursor UDP-N-acetylmuramoyl-L-alanine (UMA).</text>
</comment>
<dbReference type="InterPro" id="IPR013221">
    <property type="entry name" value="Mur_ligase_cen"/>
</dbReference>
<feature type="domain" description="Mur ligase central" evidence="12">
    <location>
        <begin position="127"/>
        <end position="316"/>
    </location>
</feature>
<dbReference type="Pfam" id="PF21799">
    <property type="entry name" value="MurD-like_N"/>
    <property type="match status" value="1"/>
</dbReference>
<feature type="domain" description="Mur ligase C-terminal" evidence="11">
    <location>
        <begin position="338"/>
        <end position="457"/>
    </location>
</feature>
<dbReference type="Pfam" id="PF08245">
    <property type="entry name" value="Mur_ligase_M"/>
    <property type="match status" value="1"/>
</dbReference>
<keyword evidence="3 9" id="KW-0963">Cytoplasm</keyword>
<keyword evidence="14" id="KW-1185">Reference proteome</keyword>
<evidence type="ECO:0000256" key="8">
    <source>
        <dbReference type="ARBA" id="ARBA00023306"/>
    </source>
</evidence>
<comment type="similarity">
    <text evidence="9">Belongs to the MurCDEF family.</text>
</comment>
<evidence type="ECO:0000256" key="9">
    <source>
        <dbReference type="HAMAP-Rule" id="MF_00639"/>
    </source>
</evidence>
<evidence type="ECO:0000256" key="3">
    <source>
        <dbReference type="ARBA" id="ARBA00022490"/>
    </source>
</evidence>
<dbReference type="Proteomes" id="UP001165590">
    <property type="component" value="Unassembled WGS sequence"/>
</dbReference>
<keyword evidence="8 9" id="KW-0131">Cell cycle</keyword>
<evidence type="ECO:0000256" key="5">
    <source>
        <dbReference type="ARBA" id="ARBA00022618"/>
    </source>
</evidence>
<comment type="caution">
    <text evidence="13">The sequence shown here is derived from an EMBL/GenBank/DDBJ whole genome shotgun (WGS) entry which is preliminary data.</text>
</comment>
<dbReference type="PROSITE" id="PS01011">
    <property type="entry name" value="FOLYLPOLYGLU_SYNT_1"/>
    <property type="match status" value="1"/>
</dbReference>
<dbReference type="EC" id="6.3.2.9" evidence="9 10"/>
<evidence type="ECO:0000256" key="1">
    <source>
        <dbReference type="ARBA" id="ARBA00004496"/>
    </source>
</evidence>
<dbReference type="GO" id="GO:0008764">
    <property type="term" value="F:UDP-N-acetylmuramoylalanine-D-glutamate ligase activity"/>
    <property type="evidence" value="ECO:0007669"/>
    <property type="project" value="UniProtKB-EC"/>
</dbReference>
<dbReference type="EMBL" id="JAIFZO010000002">
    <property type="protein sequence ID" value="MCX4232976.1"/>
    <property type="molecule type" value="Genomic_DNA"/>
</dbReference>